<reference evidence="1 2" key="1">
    <citation type="submission" date="2018-08" db="EMBL/GenBank/DDBJ databases">
        <title>Bacillus phenotypic plasticity.</title>
        <authorList>
            <person name="Hurtado E."/>
        </authorList>
    </citation>
    <scope>NUCLEOTIDE SEQUENCE [LARGE SCALE GENOMIC DNA]</scope>
    <source>
        <strain evidence="1 2">111b</strain>
    </source>
</reference>
<dbReference type="EMBL" id="QSMZ01000027">
    <property type="protein sequence ID" value="KAA6456784.1"/>
    <property type="molecule type" value="Genomic_DNA"/>
</dbReference>
<comment type="caution">
    <text evidence="1">The sequence shown here is derived from an EMBL/GenBank/DDBJ whole genome shotgun (WGS) entry which is preliminary data.</text>
</comment>
<dbReference type="Proteomes" id="UP000323321">
    <property type="component" value="Unassembled WGS sequence"/>
</dbReference>
<gene>
    <name evidence="1" type="ORF">DX932_24050</name>
</gene>
<protein>
    <submittedName>
        <fullName evidence="1">Uncharacterized protein</fullName>
    </submittedName>
</protein>
<organism evidence="1 2">
    <name type="scientific">Bacillus cereus</name>
    <dbReference type="NCBI Taxonomy" id="1396"/>
    <lineage>
        <taxon>Bacteria</taxon>
        <taxon>Bacillati</taxon>
        <taxon>Bacillota</taxon>
        <taxon>Bacilli</taxon>
        <taxon>Bacillales</taxon>
        <taxon>Bacillaceae</taxon>
        <taxon>Bacillus</taxon>
        <taxon>Bacillus cereus group</taxon>
    </lineage>
</organism>
<dbReference type="AlphaFoldDB" id="A0A9W7Q1J2"/>
<name>A0A9W7Q1J2_BACCE</name>
<proteinExistence type="predicted"/>
<sequence>MYNNTKKSCRKIYRKNDKDSAYSEEFLLVSTKVLTRKSVMSKIKKRIKNFRKFKTWRSER</sequence>
<evidence type="ECO:0000313" key="2">
    <source>
        <dbReference type="Proteomes" id="UP000323321"/>
    </source>
</evidence>
<evidence type="ECO:0000313" key="1">
    <source>
        <dbReference type="EMBL" id="KAA6456784.1"/>
    </source>
</evidence>
<accession>A0A9W7Q1J2</accession>